<protein>
    <submittedName>
        <fullName evidence="2">Uncharacterized protein</fullName>
    </submittedName>
</protein>
<proteinExistence type="predicted"/>
<dbReference type="EMBL" id="CAADIG010000015">
    <property type="protein sequence ID" value="VFR43574.1"/>
    <property type="molecule type" value="Genomic_DNA"/>
</dbReference>
<reference evidence="2" key="1">
    <citation type="submission" date="2019-03" db="EMBL/GenBank/DDBJ databases">
        <authorList>
            <person name="Danneels B."/>
        </authorList>
    </citation>
    <scope>NUCLEOTIDE SEQUENCE</scope>
</reference>
<dbReference type="AlphaFoldDB" id="A0A484S692"/>
<name>A0A484S692_9ZZZZ</name>
<gene>
    <name evidence="1" type="ORF">ANT2_1653</name>
    <name evidence="2" type="ORF">ANT3_1655</name>
</gene>
<evidence type="ECO:0000313" key="2">
    <source>
        <dbReference type="EMBL" id="VFR58132.1"/>
    </source>
</evidence>
<dbReference type="EMBL" id="CAADID010000003">
    <property type="protein sequence ID" value="VFR58132.1"/>
    <property type="molecule type" value="Genomic_DNA"/>
</dbReference>
<accession>A0A484S692</accession>
<evidence type="ECO:0000313" key="1">
    <source>
        <dbReference type="EMBL" id="VFR43574.1"/>
    </source>
</evidence>
<sequence length="130" mass="14467">MHGHQQQSPHFNAWAEHGVTDEQLREAYDLAVQEREKNLDPSGINAGFLDVFVSKVLDPAPGESRVKKPAPTDPLLWATSWSGIVAKGAELGMEQRGGEPGPAFKHRVHQTAWVTDADRRRMLADYGERI</sequence>
<organism evidence="2">
    <name type="scientific">plant metagenome</name>
    <dbReference type="NCBI Taxonomy" id="1297885"/>
    <lineage>
        <taxon>unclassified sequences</taxon>
        <taxon>metagenomes</taxon>
        <taxon>organismal metagenomes</taxon>
    </lineage>
</organism>